<feature type="domain" description="RNA polymerase sigma-70 region 4" evidence="8">
    <location>
        <begin position="111"/>
        <end position="159"/>
    </location>
</feature>
<proteinExistence type="inferred from homology"/>
<organism evidence="9 10">
    <name type="scientific">Streptomyces antnestii</name>
    <dbReference type="NCBI Taxonomy" id="2494256"/>
    <lineage>
        <taxon>Bacteria</taxon>
        <taxon>Bacillati</taxon>
        <taxon>Actinomycetota</taxon>
        <taxon>Actinomycetes</taxon>
        <taxon>Kitasatosporales</taxon>
        <taxon>Streptomycetaceae</taxon>
        <taxon>Streptomyces</taxon>
    </lineage>
</organism>
<dbReference type="GO" id="GO:0003677">
    <property type="term" value="F:DNA binding"/>
    <property type="evidence" value="ECO:0007669"/>
    <property type="project" value="UniProtKB-KW"/>
</dbReference>
<dbReference type="InterPro" id="IPR013325">
    <property type="entry name" value="RNA_pol_sigma_r2"/>
</dbReference>
<dbReference type="PANTHER" id="PTHR43133">
    <property type="entry name" value="RNA POLYMERASE ECF-TYPE SIGMA FACTO"/>
    <property type="match status" value="1"/>
</dbReference>
<dbReference type="OrthoDB" id="9811152at2"/>
<name>A0A3S3UGG9_9ACTN</name>
<dbReference type="PROSITE" id="PS01063">
    <property type="entry name" value="SIGMA70_ECF"/>
    <property type="match status" value="1"/>
</dbReference>
<dbReference type="InterPro" id="IPR000838">
    <property type="entry name" value="RNA_pol_sigma70_ECF_CS"/>
</dbReference>
<evidence type="ECO:0000256" key="4">
    <source>
        <dbReference type="ARBA" id="ARBA00023125"/>
    </source>
</evidence>
<dbReference type="RefSeq" id="WP_127828686.1">
    <property type="nucleotide sequence ID" value="NZ_RZYA01000006.1"/>
</dbReference>
<keyword evidence="2 6" id="KW-0805">Transcription regulation</keyword>
<reference evidence="9 10" key="1">
    <citation type="submission" date="2019-01" db="EMBL/GenBank/DDBJ databases">
        <title>Genome sequences of Streptomyces and Rhizobium isolates collected from root and soil.</title>
        <authorList>
            <person name="Chhettri S."/>
            <person name="Sevigny J.L."/>
            <person name="Sen A."/>
            <person name="Ennis N."/>
            <person name="Tisa L."/>
        </authorList>
    </citation>
    <scope>NUCLEOTIDE SEQUENCE [LARGE SCALE GENOMIC DNA]</scope>
    <source>
        <strain evidence="9 10">San01</strain>
    </source>
</reference>
<protein>
    <recommendedName>
        <fullName evidence="6">RNA polymerase sigma factor</fullName>
    </recommendedName>
</protein>
<keyword evidence="4 6" id="KW-0238">DNA-binding</keyword>
<evidence type="ECO:0000256" key="2">
    <source>
        <dbReference type="ARBA" id="ARBA00023015"/>
    </source>
</evidence>
<dbReference type="Pfam" id="PF04545">
    <property type="entry name" value="Sigma70_r4"/>
    <property type="match status" value="1"/>
</dbReference>
<evidence type="ECO:0000259" key="8">
    <source>
        <dbReference type="Pfam" id="PF04545"/>
    </source>
</evidence>
<comment type="caution">
    <text evidence="9">The sequence shown here is derived from an EMBL/GenBank/DDBJ whole genome shotgun (WGS) entry which is preliminary data.</text>
</comment>
<dbReference type="Gene3D" id="1.10.10.10">
    <property type="entry name" value="Winged helix-like DNA-binding domain superfamily/Winged helix DNA-binding domain"/>
    <property type="match status" value="1"/>
</dbReference>
<evidence type="ECO:0000256" key="5">
    <source>
        <dbReference type="ARBA" id="ARBA00023163"/>
    </source>
</evidence>
<dbReference type="GO" id="GO:0016987">
    <property type="term" value="F:sigma factor activity"/>
    <property type="evidence" value="ECO:0007669"/>
    <property type="project" value="UniProtKB-KW"/>
</dbReference>
<feature type="domain" description="RNA polymerase sigma-70 region 2" evidence="7">
    <location>
        <begin position="11"/>
        <end position="80"/>
    </location>
</feature>
<dbReference type="InterPro" id="IPR007630">
    <property type="entry name" value="RNA_pol_sigma70_r4"/>
</dbReference>
<evidence type="ECO:0000256" key="3">
    <source>
        <dbReference type="ARBA" id="ARBA00023082"/>
    </source>
</evidence>
<sequence length="169" mass="19195">MTADEELLRALYDEHAGVLHAFVLRYVSDRQRAEDVVQETLLRAWRNLDAIDRQHGNPRSYLFSVARNILTDQWRAEQRRPRLVQNDEAMASAAVGDDLDRMLDGWLVSEALERLSPEHRATLVELYYGGRSVAEAAAQLGIPAGTVKSRAYYAVRSLRTVLEEMGVVR</sequence>
<dbReference type="SUPFAM" id="SSF88659">
    <property type="entry name" value="Sigma3 and sigma4 domains of RNA polymerase sigma factors"/>
    <property type="match status" value="1"/>
</dbReference>
<dbReference type="SUPFAM" id="SSF88946">
    <property type="entry name" value="Sigma2 domain of RNA polymerase sigma factors"/>
    <property type="match status" value="1"/>
</dbReference>
<dbReference type="InterPro" id="IPR036388">
    <property type="entry name" value="WH-like_DNA-bd_sf"/>
</dbReference>
<keyword evidence="3 6" id="KW-0731">Sigma factor</keyword>
<dbReference type="InterPro" id="IPR014284">
    <property type="entry name" value="RNA_pol_sigma-70_dom"/>
</dbReference>
<gene>
    <name evidence="9" type="ORF">EOT10_14965</name>
</gene>
<dbReference type="PANTHER" id="PTHR43133:SF52">
    <property type="entry name" value="ECF RNA POLYMERASE SIGMA FACTOR SIGL"/>
    <property type="match status" value="1"/>
</dbReference>
<dbReference type="AlphaFoldDB" id="A0A3S3UGG9"/>
<keyword evidence="5 6" id="KW-0804">Transcription</keyword>
<evidence type="ECO:0000259" key="7">
    <source>
        <dbReference type="Pfam" id="PF04542"/>
    </source>
</evidence>
<dbReference type="Proteomes" id="UP000283128">
    <property type="component" value="Unassembled WGS sequence"/>
</dbReference>
<comment type="similarity">
    <text evidence="1 6">Belongs to the sigma-70 factor family. ECF subfamily.</text>
</comment>
<dbReference type="Pfam" id="PF04542">
    <property type="entry name" value="Sigma70_r2"/>
    <property type="match status" value="1"/>
</dbReference>
<dbReference type="CDD" id="cd06171">
    <property type="entry name" value="Sigma70_r4"/>
    <property type="match status" value="1"/>
</dbReference>
<dbReference type="NCBIfam" id="TIGR02937">
    <property type="entry name" value="sigma70-ECF"/>
    <property type="match status" value="1"/>
</dbReference>
<dbReference type="InterPro" id="IPR039425">
    <property type="entry name" value="RNA_pol_sigma-70-like"/>
</dbReference>
<keyword evidence="10" id="KW-1185">Reference proteome</keyword>
<evidence type="ECO:0000313" key="10">
    <source>
        <dbReference type="Proteomes" id="UP000283128"/>
    </source>
</evidence>
<dbReference type="NCBIfam" id="NF007227">
    <property type="entry name" value="PRK09645.1"/>
    <property type="match status" value="1"/>
</dbReference>
<dbReference type="GO" id="GO:0006352">
    <property type="term" value="P:DNA-templated transcription initiation"/>
    <property type="evidence" value="ECO:0007669"/>
    <property type="project" value="InterPro"/>
</dbReference>
<evidence type="ECO:0000256" key="6">
    <source>
        <dbReference type="RuleBase" id="RU000716"/>
    </source>
</evidence>
<dbReference type="EMBL" id="RZYA01000006">
    <property type="protein sequence ID" value="RVU24328.1"/>
    <property type="molecule type" value="Genomic_DNA"/>
</dbReference>
<dbReference type="InterPro" id="IPR007627">
    <property type="entry name" value="RNA_pol_sigma70_r2"/>
</dbReference>
<dbReference type="InterPro" id="IPR013324">
    <property type="entry name" value="RNA_pol_sigma_r3/r4-like"/>
</dbReference>
<evidence type="ECO:0000256" key="1">
    <source>
        <dbReference type="ARBA" id="ARBA00010641"/>
    </source>
</evidence>
<accession>A0A3S3UGG9</accession>
<dbReference type="Gene3D" id="1.10.1740.10">
    <property type="match status" value="1"/>
</dbReference>
<evidence type="ECO:0000313" key="9">
    <source>
        <dbReference type="EMBL" id="RVU24328.1"/>
    </source>
</evidence>